<proteinExistence type="predicted"/>
<protein>
    <recommendedName>
        <fullName evidence="5">Tetratricopeptide repeat-like domain-containing protein</fullName>
    </recommendedName>
</protein>
<evidence type="ECO:0000313" key="4">
    <source>
        <dbReference type="Proteomes" id="UP000218023"/>
    </source>
</evidence>
<reference evidence="3 4" key="1">
    <citation type="submission" date="2017-09" db="EMBL/GenBank/DDBJ databases">
        <title>Paracoccus alkalisoli sp. nov., isolated from saline alkaline soil.</title>
        <authorList>
            <person name="Dong X."/>
            <person name="Zhang G."/>
        </authorList>
    </citation>
    <scope>NUCLEOTIDE SEQUENCE [LARGE SCALE GENOMIC DNA]</scope>
    <source>
        <strain evidence="3 4">WN007</strain>
    </source>
</reference>
<dbReference type="AlphaFoldDB" id="A0A2A2GNU2"/>
<dbReference type="Proteomes" id="UP000218023">
    <property type="component" value="Unassembled WGS sequence"/>
</dbReference>
<comment type="caution">
    <text evidence="3">The sequence shown here is derived from an EMBL/GenBank/DDBJ whole genome shotgun (WGS) entry which is preliminary data.</text>
</comment>
<sequence>MANQNDRFIDEVTEDLRRDRLFLMLRRYGWIAVLLILALVAGAAWREYASSRDRAAARAFGDAILAAEAETDAAARADALAAVPAANPRQAGLRDLLSANALVEADNPSAAAQRYDAVSTAAGDNTVVRDLAALKAVIAQGREMNPAERDAVLAQLSAPGAPFELIALELKAVALSGAGRKDDAVTLIRQIQQKDGLTQTMRQRLAEHLITLGVDPEPETDSQTAPDSTLAAEVMPPATGG</sequence>
<evidence type="ECO:0008006" key="5">
    <source>
        <dbReference type="Google" id="ProtNLM"/>
    </source>
</evidence>
<dbReference type="OrthoDB" id="7173339at2"/>
<keyword evidence="2" id="KW-1133">Transmembrane helix</keyword>
<dbReference type="RefSeq" id="WP_095638423.1">
    <property type="nucleotide sequence ID" value="NZ_NSJZ01000001.1"/>
</dbReference>
<evidence type="ECO:0000256" key="2">
    <source>
        <dbReference type="SAM" id="Phobius"/>
    </source>
</evidence>
<gene>
    <name evidence="3" type="ORF">CK240_00730</name>
</gene>
<keyword evidence="4" id="KW-1185">Reference proteome</keyword>
<dbReference type="EMBL" id="NSJZ01000001">
    <property type="protein sequence ID" value="PAU98704.1"/>
    <property type="molecule type" value="Genomic_DNA"/>
</dbReference>
<organism evidence="3 4">
    <name type="scientific">Paracoccus salipaludis</name>
    <dbReference type="NCBI Taxonomy" id="2032623"/>
    <lineage>
        <taxon>Bacteria</taxon>
        <taxon>Pseudomonadati</taxon>
        <taxon>Pseudomonadota</taxon>
        <taxon>Alphaproteobacteria</taxon>
        <taxon>Rhodobacterales</taxon>
        <taxon>Paracoccaceae</taxon>
        <taxon>Paracoccus</taxon>
    </lineage>
</organism>
<feature type="region of interest" description="Disordered" evidence="1">
    <location>
        <begin position="214"/>
        <end position="241"/>
    </location>
</feature>
<keyword evidence="2" id="KW-0812">Transmembrane</keyword>
<accession>A0A2A2GNU2</accession>
<evidence type="ECO:0000313" key="3">
    <source>
        <dbReference type="EMBL" id="PAU98704.1"/>
    </source>
</evidence>
<name>A0A2A2GNU2_9RHOB</name>
<keyword evidence="2" id="KW-0472">Membrane</keyword>
<feature type="transmembrane region" description="Helical" evidence="2">
    <location>
        <begin position="28"/>
        <end position="45"/>
    </location>
</feature>
<evidence type="ECO:0000256" key="1">
    <source>
        <dbReference type="SAM" id="MobiDB-lite"/>
    </source>
</evidence>